<dbReference type="InterPro" id="IPR013078">
    <property type="entry name" value="His_Pase_superF_clade-1"/>
</dbReference>
<dbReference type="EMBL" id="AWFH01000062">
    <property type="protein sequence ID" value="KCZ58009.1"/>
    <property type="molecule type" value="Genomic_DNA"/>
</dbReference>
<evidence type="ECO:0000313" key="4">
    <source>
        <dbReference type="Proteomes" id="UP000259173"/>
    </source>
</evidence>
<dbReference type="Proteomes" id="UP000024547">
    <property type="component" value="Unassembled WGS sequence"/>
</dbReference>
<accession>A0A059DX54</accession>
<dbReference type="SMART" id="SM00855">
    <property type="entry name" value="PGAM"/>
    <property type="match status" value="1"/>
</dbReference>
<dbReference type="PANTHER" id="PTHR48100:SF1">
    <property type="entry name" value="HISTIDINE PHOSPHATASE FAMILY PROTEIN-RELATED"/>
    <property type="match status" value="1"/>
</dbReference>
<proteinExistence type="predicted"/>
<dbReference type="Pfam" id="PF00300">
    <property type="entry name" value="His_Phos_1"/>
    <property type="match status" value="1"/>
</dbReference>
<dbReference type="InterPro" id="IPR029033">
    <property type="entry name" value="His_PPase_superfam"/>
</dbReference>
<dbReference type="AlphaFoldDB" id="A0A059DX54"/>
<evidence type="ECO:0000313" key="2">
    <source>
        <dbReference type="EMBL" id="KCZ58009.1"/>
    </source>
</evidence>
<organism evidence="2 3">
    <name type="scientific">Hyphomonas atlantica</name>
    <dbReference type="NCBI Taxonomy" id="1280948"/>
    <lineage>
        <taxon>Bacteria</taxon>
        <taxon>Pseudomonadati</taxon>
        <taxon>Pseudomonadota</taxon>
        <taxon>Alphaproteobacteria</taxon>
        <taxon>Hyphomonadales</taxon>
        <taxon>Hyphomonadaceae</taxon>
        <taxon>Hyphomonas</taxon>
    </lineage>
</organism>
<dbReference type="STRING" id="1280948.HY36_10895"/>
<dbReference type="EMBL" id="DMBR01000095">
    <property type="protein sequence ID" value="HAE93564.1"/>
    <property type="molecule type" value="Genomic_DNA"/>
</dbReference>
<dbReference type="eggNOG" id="COG0406">
    <property type="taxonomic scope" value="Bacteria"/>
</dbReference>
<dbReference type="InterPro" id="IPR050275">
    <property type="entry name" value="PGM_Phosphatase"/>
</dbReference>
<evidence type="ECO:0000313" key="1">
    <source>
        <dbReference type="EMBL" id="HAE93564.1"/>
    </source>
</evidence>
<dbReference type="CDD" id="cd07067">
    <property type="entry name" value="HP_PGM_like"/>
    <property type="match status" value="1"/>
</dbReference>
<dbReference type="RefSeq" id="WP_035555110.1">
    <property type="nucleotide sequence ID" value="NZ_AWFH01000062.1"/>
</dbReference>
<name>A0A059DX54_9PROT</name>
<sequence length="179" mass="20076">MLYLIRHGEAAAGWGNHPDPDLSDLGRRQADAVAHELEAFGIQHIISSPMKRCRQTARPLEERLDIDAEVVNEVSEILTPPGIEDRVAWLRDFMGGTWASEAKSHVEWRDAIVRKLLIIPDNTAVFSHFVAINAVVSKLQNRPEARVFSPTYCSVTVLKRVGDQLEVQRLGSESETRVL</sequence>
<dbReference type="Proteomes" id="UP000259173">
    <property type="component" value="Unassembled WGS sequence"/>
</dbReference>
<dbReference type="Gene3D" id="3.40.50.1240">
    <property type="entry name" value="Phosphoglycerate mutase-like"/>
    <property type="match status" value="1"/>
</dbReference>
<dbReference type="OrthoDB" id="5729189at2"/>
<dbReference type="GO" id="GO:0005737">
    <property type="term" value="C:cytoplasm"/>
    <property type="evidence" value="ECO:0007669"/>
    <property type="project" value="TreeGrafter"/>
</dbReference>
<dbReference type="GeneID" id="92500987"/>
<dbReference type="PATRIC" id="fig|1280948.3.peg.3300"/>
<evidence type="ECO:0000313" key="3">
    <source>
        <dbReference type="Proteomes" id="UP000024547"/>
    </source>
</evidence>
<dbReference type="SUPFAM" id="SSF53254">
    <property type="entry name" value="Phosphoglycerate mutase-like"/>
    <property type="match status" value="1"/>
</dbReference>
<protein>
    <submittedName>
        <fullName evidence="1">Histidine phosphatase family protein</fullName>
    </submittedName>
</protein>
<keyword evidence="3" id="KW-1185">Reference proteome</keyword>
<reference evidence="1 4" key="2">
    <citation type="journal article" date="2018" name="Nat. Biotechnol.">
        <title>A standardized bacterial taxonomy based on genome phylogeny substantially revises the tree of life.</title>
        <authorList>
            <person name="Parks D.H."/>
            <person name="Chuvochina M."/>
            <person name="Waite D.W."/>
            <person name="Rinke C."/>
            <person name="Skarshewski A."/>
            <person name="Chaumeil P.A."/>
            <person name="Hugenholtz P."/>
        </authorList>
    </citation>
    <scope>NUCLEOTIDE SEQUENCE [LARGE SCALE GENOMIC DNA]</scope>
    <source>
        <strain evidence="1">UBA8557</strain>
    </source>
</reference>
<reference evidence="2 3" key="1">
    <citation type="journal article" date="2014" name="Antonie Van Leeuwenhoek">
        <title>Hyphomonas beringensis sp. nov. and Hyphomonas chukchiensis sp. nov., isolated from surface seawater of the Bering Sea and Chukchi Sea.</title>
        <authorList>
            <person name="Li C."/>
            <person name="Lai Q."/>
            <person name="Li G."/>
            <person name="Dong C."/>
            <person name="Wang J."/>
            <person name="Liao Y."/>
            <person name="Shao Z."/>
        </authorList>
    </citation>
    <scope>NUCLEOTIDE SEQUENCE [LARGE SCALE GENOMIC DNA]</scope>
    <source>
        <strain evidence="2 3">22II1-22F38</strain>
    </source>
</reference>
<gene>
    <name evidence="1" type="ORF">DCG65_03330</name>
    <name evidence="2" type="ORF">HY36_10895</name>
</gene>
<comment type="caution">
    <text evidence="2">The sequence shown here is derived from an EMBL/GenBank/DDBJ whole genome shotgun (WGS) entry which is preliminary data.</text>
</comment>
<dbReference type="PANTHER" id="PTHR48100">
    <property type="entry name" value="BROAD-SPECIFICITY PHOSPHATASE YOR283W-RELATED"/>
    <property type="match status" value="1"/>
</dbReference>
<dbReference type="GO" id="GO:0016791">
    <property type="term" value="F:phosphatase activity"/>
    <property type="evidence" value="ECO:0007669"/>
    <property type="project" value="TreeGrafter"/>
</dbReference>